<comment type="subcellular location">
    <subcellularLocation>
        <location evidence="1">Nucleus</location>
    </subcellularLocation>
</comment>
<dbReference type="KEGG" id="sla:SERLADRAFT_462260"/>
<keyword evidence="4" id="KW-0863">Zinc-finger</keyword>
<dbReference type="OrthoDB" id="5411773at2759"/>
<feature type="binding site" evidence="8">
    <location>
        <position position="231"/>
    </location>
    <ligand>
        <name>Zn(2+)</name>
        <dbReference type="ChEBI" id="CHEBI:29105"/>
        <label>1</label>
    </ligand>
</feature>
<dbReference type="PANTHER" id="PTHR10333">
    <property type="entry name" value="INHIBITOR OF GROWTH PROTEIN"/>
    <property type="match status" value="1"/>
</dbReference>
<keyword evidence="3 8" id="KW-0479">Metal-binding</keyword>
<dbReference type="InterPro" id="IPR001965">
    <property type="entry name" value="Znf_PHD"/>
</dbReference>
<dbReference type="GO" id="GO:0005634">
    <property type="term" value="C:nucleus"/>
    <property type="evidence" value="ECO:0007669"/>
    <property type="project" value="UniProtKB-SubCell"/>
</dbReference>
<sequence length="267" mass="27800">MTLNALAAEKIVLATRIVELISRARARLEHDLGRVLVLQGEPDPAATVSAPALAAIGAGTTGVNAEYVLGGRNPAQQITESLRNAFAGGAGIASGGSGVGVGAGAGMNRMAVAVGGPEFGGAQKKRKLNTLQGSIKLPSPAPASLYNPALNHHGRGRRRRARDASSDNDADDYDFGDEGMGEEEGEGGEEGGEGEEVDDKALYCFCQKLSYGEMVACDNPTCPYQWFHLPCVGLKPPLPETFFCSECTRRGMGAPTASGPGRKGRKK</sequence>
<evidence type="ECO:0000259" key="10">
    <source>
        <dbReference type="SMART" id="SM00249"/>
    </source>
</evidence>
<dbReference type="GO" id="GO:0000785">
    <property type="term" value="C:chromatin"/>
    <property type="evidence" value="ECO:0007669"/>
    <property type="project" value="UniProtKB-ARBA"/>
</dbReference>
<protein>
    <recommendedName>
        <fullName evidence="10">Zinc finger PHD-type domain-containing protein</fullName>
    </recommendedName>
</protein>
<evidence type="ECO:0000256" key="5">
    <source>
        <dbReference type="ARBA" id="ARBA00022833"/>
    </source>
</evidence>
<feature type="binding site" evidence="8">
    <location>
        <position position="222"/>
    </location>
    <ligand>
        <name>Zn(2+)</name>
        <dbReference type="ChEBI" id="CHEBI:29105"/>
        <label>2</label>
    </ligand>
</feature>
<dbReference type="InterPro" id="IPR019786">
    <property type="entry name" value="Zinc_finger_PHD-type_CS"/>
</dbReference>
<gene>
    <name evidence="11" type="ORF">SERLADRAFT_462260</name>
</gene>
<keyword evidence="6" id="KW-0539">Nucleus</keyword>
<feature type="binding site" evidence="8">
    <location>
        <position position="244"/>
    </location>
    <ligand>
        <name>Zn(2+)</name>
        <dbReference type="ChEBI" id="CHEBI:29105"/>
        <label>2</label>
    </ligand>
</feature>
<evidence type="ECO:0000256" key="6">
    <source>
        <dbReference type="ARBA" id="ARBA00023242"/>
    </source>
</evidence>
<feature type="site" description="Histone H3K4me3 binding" evidence="7">
    <location>
        <position position="218"/>
    </location>
</feature>
<dbReference type="RefSeq" id="XP_007316035.1">
    <property type="nucleotide sequence ID" value="XM_007315973.1"/>
</dbReference>
<comment type="similarity">
    <text evidence="2">Belongs to the ING family.</text>
</comment>
<feature type="site" description="Histone H3K4me3 binding" evidence="7">
    <location>
        <position position="214"/>
    </location>
</feature>
<feature type="domain" description="Zinc finger PHD-type" evidence="10">
    <location>
        <begin position="203"/>
        <end position="248"/>
    </location>
</feature>
<dbReference type="InterPro" id="IPR013083">
    <property type="entry name" value="Znf_RING/FYVE/PHD"/>
</dbReference>
<evidence type="ECO:0000256" key="7">
    <source>
        <dbReference type="PIRSR" id="PIRSR628651-50"/>
    </source>
</evidence>
<feature type="site" description="Histone H3K4me3 binding" evidence="7">
    <location>
        <position position="203"/>
    </location>
</feature>
<dbReference type="CDD" id="cd15505">
    <property type="entry name" value="PHD_ING"/>
    <property type="match status" value="1"/>
</dbReference>
<dbReference type="HOGENOM" id="CLU_031900_2_0_1"/>
<feature type="compositionally biased region" description="Basic residues" evidence="9">
    <location>
        <begin position="152"/>
        <end position="161"/>
    </location>
</feature>
<dbReference type="AlphaFoldDB" id="F8NMW9"/>
<dbReference type="InterPro" id="IPR028651">
    <property type="entry name" value="ING_fam"/>
</dbReference>
<evidence type="ECO:0000256" key="3">
    <source>
        <dbReference type="ARBA" id="ARBA00022723"/>
    </source>
</evidence>
<evidence type="ECO:0000256" key="4">
    <source>
        <dbReference type="ARBA" id="ARBA00022771"/>
    </source>
</evidence>
<proteinExistence type="inferred from homology"/>
<dbReference type="GeneID" id="18818340"/>
<feature type="binding site" evidence="8">
    <location>
        <position position="228"/>
    </location>
    <ligand>
        <name>Zn(2+)</name>
        <dbReference type="ChEBI" id="CHEBI:29105"/>
        <label>1</label>
    </ligand>
</feature>
<dbReference type="GO" id="GO:0008270">
    <property type="term" value="F:zinc ion binding"/>
    <property type="evidence" value="ECO:0007669"/>
    <property type="project" value="UniProtKB-KW"/>
</dbReference>
<feature type="compositionally biased region" description="Acidic residues" evidence="9">
    <location>
        <begin position="166"/>
        <end position="195"/>
    </location>
</feature>
<dbReference type="PROSITE" id="PS01359">
    <property type="entry name" value="ZF_PHD_1"/>
    <property type="match status" value="1"/>
</dbReference>
<dbReference type="Proteomes" id="UP000008064">
    <property type="component" value="Unassembled WGS sequence"/>
</dbReference>
<keyword evidence="5 8" id="KW-0862">Zinc</keyword>
<evidence type="ECO:0000256" key="1">
    <source>
        <dbReference type="ARBA" id="ARBA00004123"/>
    </source>
</evidence>
<evidence type="ECO:0000256" key="8">
    <source>
        <dbReference type="PIRSR" id="PIRSR628651-51"/>
    </source>
</evidence>
<dbReference type="SUPFAM" id="SSF57903">
    <property type="entry name" value="FYVE/PHD zinc finger"/>
    <property type="match status" value="1"/>
</dbReference>
<organism>
    <name type="scientific">Serpula lacrymans var. lacrymans (strain S7.9)</name>
    <name type="common">Dry rot fungus</name>
    <dbReference type="NCBI Taxonomy" id="578457"/>
    <lineage>
        <taxon>Eukaryota</taxon>
        <taxon>Fungi</taxon>
        <taxon>Dikarya</taxon>
        <taxon>Basidiomycota</taxon>
        <taxon>Agaricomycotina</taxon>
        <taxon>Agaricomycetes</taxon>
        <taxon>Agaricomycetidae</taxon>
        <taxon>Boletales</taxon>
        <taxon>Coniophorineae</taxon>
        <taxon>Serpulaceae</taxon>
        <taxon>Serpula</taxon>
    </lineage>
</organism>
<feature type="binding site" evidence="8">
    <location>
        <position position="217"/>
    </location>
    <ligand>
        <name>Zn(2+)</name>
        <dbReference type="ChEBI" id="CHEBI:29105"/>
        <label>2</label>
    </ligand>
</feature>
<evidence type="ECO:0000256" key="9">
    <source>
        <dbReference type="SAM" id="MobiDB-lite"/>
    </source>
</evidence>
<dbReference type="EMBL" id="GL945431">
    <property type="protein sequence ID" value="EGO27944.1"/>
    <property type="molecule type" value="Genomic_DNA"/>
</dbReference>
<feature type="region of interest" description="Disordered" evidence="9">
    <location>
        <begin position="139"/>
        <end position="195"/>
    </location>
</feature>
<feature type="binding site" evidence="8">
    <location>
        <position position="247"/>
    </location>
    <ligand>
        <name>Zn(2+)</name>
        <dbReference type="ChEBI" id="CHEBI:29105"/>
        <label>2</label>
    </ligand>
</feature>
<evidence type="ECO:0000313" key="11">
    <source>
        <dbReference type="EMBL" id="EGO27944.1"/>
    </source>
</evidence>
<feature type="binding site" evidence="8">
    <location>
        <position position="206"/>
    </location>
    <ligand>
        <name>Zn(2+)</name>
        <dbReference type="ChEBI" id="CHEBI:29105"/>
        <label>1</label>
    </ligand>
</feature>
<accession>F8NMW9</accession>
<feature type="binding site" evidence="8">
    <location>
        <position position="204"/>
    </location>
    <ligand>
        <name>Zn(2+)</name>
        <dbReference type="ChEBI" id="CHEBI:29105"/>
        <label>1</label>
    </ligand>
</feature>
<dbReference type="InterPro" id="IPR011011">
    <property type="entry name" value="Znf_FYVE_PHD"/>
</dbReference>
<evidence type="ECO:0000256" key="2">
    <source>
        <dbReference type="ARBA" id="ARBA00010210"/>
    </source>
</evidence>
<name>F8NMW9_SERL9</name>
<feature type="site" description="Histone H3K4me3 binding" evidence="7">
    <location>
        <position position="226"/>
    </location>
</feature>
<reference evidence="11" key="1">
    <citation type="submission" date="2011-04" db="EMBL/GenBank/DDBJ databases">
        <title>Evolution of plant cell wall degrading machinery underlies the functional diversity of forest fungi.</title>
        <authorList>
            <consortium name="US DOE Joint Genome Institute (JGI-PGF)"/>
            <person name="Eastwood D.C."/>
            <person name="Floudas D."/>
            <person name="Binder M."/>
            <person name="Majcherczyk A."/>
            <person name="Schneider P."/>
            <person name="Aerts A."/>
            <person name="Asiegbu F.O."/>
            <person name="Baker S.E."/>
            <person name="Barry K."/>
            <person name="Bendiksby M."/>
            <person name="Blumentritt M."/>
            <person name="Coutinho P.M."/>
            <person name="Cullen D."/>
            <person name="Cullen D."/>
            <person name="Gathman A."/>
            <person name="Goodell B."/>
            <person name="Henrissat B."/>
            <person name="Ihrmark K."/>
            <person name="Kauserud H."/>
            <person name="Kohler A."/>
            <person name="LaButti K."/>
            <person name="Lapidus A."/>
            <person name="Lavin J.L."/>
            <person name="Lee Y.-H."/>
            <person name="Lindquist E."/>
            <person name="Lilly W."/>
            <person name="Lucas S."/>
            <person name="Morin E."/>
            <person name="Murat C."/>
            <person name="Oguiza J.A."/>
            <person name="Park J."/>
            <person name="Pisabarro A.G."/>
            <person name="Riley R."/>
            <person name="Rosling A."/>
            <person name="Salamov A."/>
            <person name="Schmidt O."/>
            <person name="Schmutz J."/>
            <person name="Skrede I."/>
            <person name="Stenlid J."/>
            <person name="Wiebenga A."/>
            <person name="Xie X."/>
            <person name="Kues U."/>
            <person name="Hibbett D.S."/>
            <person name="Hoffmeister D."/>
            <person name="Hogberg N."/>
            <person name="Martin F."/>
            <person name="Grigoriev I.V."/>
            <person name="Watkinson S.C."/>
        </authorList>
    </citation>
    <scope>NUCLEOTIDE SEQUENCE</scope>
    <source>
        <strain evidence="11">S7.9</strain>
    </source>
</reference>
<dbReference type="SMART" id="SM00249">
    <property type="entry name" value="PHD"/>
    <property type="match status" value="1"/>
</dbReference>
<dbReference type="Gene3D" id="3.30.40.10">
    <property type="entry name" value="Zinc/RING finger domain, C3HC4 (zinc finger)"/>
    <property type="match status" value="1"/>
</dbReference>